<keyword evidence="1" id="KW-0539">Nucleus</keyword>
<evidence type="ECO:0000256" key="1">
    <source>
        <dbReference type="ARBA" id="ARBA00023242"/>
    </source>
</evidence>
<dbReference type="Proteomes" id="UP001303760">
    <property type="component" value="Unassembled WGS sequence"/>
</dbReference>
<evidence type="ECO:0008006" key="5">
    <source>
        <dbReference type="Google" id="ProtNLM"/>
    </source>
</evidence>
<comment type="caution">
    <text evidence="3">The sequence shown here is derived from an EMBL/GenBank/DDBJ whole genome shotgun (WGS) entry which is preliminary data.</text>
</comment>
<dbReference type="GO" id="GO:0000981">
    <property type="term" value="F:DNA-binding transcription factor activity, RNA polymerase II-specific"/>
    <property type="evidence" value="ECO:0007669"/>
    <property type="project" value="TreeGrafter"/>
</dbReference>
<name>A0AAN7HBB1_9PEZI</name>
<feature type="compositionally biased region" description="Basic and acidic residues" evidence="2">
    <location>
        <begin position="251"/>
        <end position="260"/>
    </location>
</feature>
<dbReference type="EMBL" id="MU860313">
    <property type="protein sequence ID" value="KAK4234935.1"/>
    <property type="molecule type" value="Genomic_DNA"/>
</dbReference>
<dbReference type="AlphaFoldDB" id="A0AAN7HBB1"/>
<reference evidence="3" key="2">
    <citation type="submission" date="2023-05" db="EMBL/GenBank/DDBJ databases">
        <authorList>
            <consortium name="Lawrence Berkeley National Laboratory"/>
            <person name="Steindorff A."/>
            <person name="Hensen N."/>
            <person name="Bonometti L."/>
            <person name="Westerberg I."/>
            <person name="Brannstrom I.O."/>
            <person name="Guillou S."/>
            <person name="Cros-Aarteil S."/>
            <person name="Calhoun S."/>
            <person name="Haridas S."/>
            <person name="Kuo A."/>
            <person name="Mondo S."/>
            <person name="Pangilinan J."/>
            <person name="Riley R."/>
            <person name="Labutti K."/>
            <person name="Andreopoulos B."/>
            <person name="Lipzen A."/>
            <person name="Chen C."/>
            <person name="Yanf M."/>
            <person name="Daum C."/>
            <person name="Ng V."/>
            <person name="Clum A."/>
            <person name="Ohm R."/>
            <person name="Martin F."/>
            <person name="Silar P."/>
            <person name="Natvig D."/>
            <person name="Lalanne C."/>
            <person name="Gautier V."/>
            <person name="Ament-Velasquez S.L."/>
            <person name="Kruys A."/>
            <person name="Hutchinson M.I."/>
            <person name="Powell A.J."/>
            <person name="Barry K."/>
            <person name="Miller A.N."/>
            <person name="Grigoriev I.V."/>
            <person name="Debuchy R."/>
            <person name="Gladieux P."/>
            <person name="Thoren M.H."/>
            <person name="Johannesson H."/>
        </authorList>
    </citation>
    <scope>NUCLEOTIDE SEQUENCE</scope>
    <source>
        <strain evidence="3">CBS 532.94</strain>
    </source>
</reference>
<dbReference type="InterPro" id="IPR021858">
    <property type="entry name" value="Fun_TF"/>
</dbReference>
<sequence>MDETDDSHETAVSGRSETEVVQHKTRRPHRKSRYGCTKCKLRRIKWPDFSWPDLEQTLPPTEINLFKHYLEHTSRDRTVGDQDRYALQVGIPNLACQCKPLMRSVLALAAVCKCCDIINQPSVSRTESGRSEVIELLSRAHRYHLESLREIQETLHEPTNYNHVLANAAMMGMYGSASHGARIWLAKTAPSGRDRQQFELMMPGNPQWLGLFRAVRLAYAGLLRNSPQPSPGSSPADLAMQYEPKAAPRAPIKDGQREGDTPGQDHLPLPGDMENDPVGRLAEISPWLRRYTASISSMIPSKLPRRVIMSFVHKVPTAYLSLIEDMISLIDTGPPASGTMPEPSIAHQLAVEIFANWLVLVILLDNVWWIGGIGAWELGRFLSVRKYPGWEMCLWNRDRDWWPESMLEISRQFDKHR</sequence>
<dbReference type="InterPro" id="IPR052400">
    <property type="entry name" value="Zn2-C6_fungal_TF"/>
</dbReference>
<evidence type="ECO:0000256" key="2">
    <source>
        <dbReference type="SAM" id="MobiDB-lite"/>
    </source>
</evidence>
<dbReference type="PANTHER" id="PTHR47657:SF14">
    <property type="entry name" value="ZN(2)-C6 FUNGAL-TYPE DOMAIN-CONTAINING PROTEIN"/>
    <property type="match status" value="1"/>
</dbReference>
<organism evidence="3 4">
    <name type="scientific">Achaetomium macrosporum</name>
    <dbReference type="NCBI Taxonomy" id="79813"/>
    <lineage>
        <taxon>Eukaryota</taxon>
        <taxon>Fungi</taxon>
        <taxon>Dikarya</taxon>
        <taxon>Ascomycota</taxon>
        <taxon>Pezizomycotina</taxon>
        <taxon>Sordariomycetes</taxon>
        <taxon>Sordariomycetidae</taxon>
        <taxon>Sordariales</taxon>
        <taxon>Chaetomiaceae</taxon>
        <taxon>Achaetomium</taxon>
    </lineage>
</organism>
<keyword evidence="4" id="KW-1185">Reference proteome</keyword>
<evidence type="ECO:0000313" key="4">
    <source>
        <dbReference type="Proteomes" id="UP001303760"/>
    </source>
</evidence>
<dbReference type="PANTHER" id="PTHR47657">
    <property type="entry name" value="STEROL REGULATORY ELEMENT-BINDING PROTEIN ECM22"/>
    <property type="match status" value="1"/>
</dbReference>
<accession>A0AAN7HBB1</accession>
<evidence type="ECO:0000313" key="3">
    <source>
        <dbReference type="EMBL" id="KAK4234935.1"/>
    </source>
</evidence>
<reference evidence="3" key="1">
    <citation type="journal article" date="2023" name="Mol. Phylogenet. Evol.">
        <title>Genome-scale phylogeny and comparative genomics of the fungal order Sordariales.</title>
        <authorList>
            <person name="Hensen N."/>
            <person name="Bonometti L."/>
            <person name="Westerberg I."/>
            <person name="Brannstrom I.O."/>
            <person name="Guillou S."/>
            <person name="Cros-Aarteil S."/>
            <person name="Calhoun S."/>
            <person name="Haridas S."/>
            <person name="Kuo A."/>
            <person name="Mondo S."/>
            <person name="Pangilinan J."/>
            <person name="Riley R."/>
            <person name="LaButti K."/>
            <person name="Andreopoulos B."/>
            <person name="Lipzen A."/>
            <person name="Chen C."/>
            <person name="Yan M."/>
            <person name="Daum C."/>
            <person name="Ng V."/>
            <person name="Clum A."/>
            <person name="Steindorff A."/>
            <person name="Ohm R.A."/>
            <person name="Martin F."/>
            <person name="Silar P."/>
            <person name="Natvig D.O."/>
            <person name="Lalanne C."/>
            <person name="Gautier V."/>
            <person name="Ament-Velasquez S.L."/>
            <person name="Kruys A."/>
            <person name="Hutchinson M.I."/>
            <person name="Powell A.J."/>
            <person name="Barry K."/>
            <person name="Miller A.N."/>
            <person name="Grigoriev I.V."/>
            <person name="Debuchy R."/>
            <person name="Gladieux P."/>
            <person name="Hiltunen Thoren M."/>
            <person name="Johannesson H."/>
        </authorList>
    </citation>
    <scope>NUCLEOTIDE SEQUENCE</scope>
    <source>
        <strain evidence="3">CBS 532.94</strain>
    </source>
</reference>
<dbReference type="Pfam" id="PF11951">
    <property type="entry name" value="Fungal_trans_2"/>
    <property type="match status" value="1"/>
</dbReference>
<gene>
    <name evidence="3" type="ORF">C8A03DRAFT_18248</name>
</gene>
<feature type="region of interest" description="Disordered" evidence="2">
    <location>
        <begin position="1"/>
        <end position="29"/>
    </location>
</feature>
<feature type="region of interest" description="Disordered" evidence="2">
    <location>
        <begin position="247"/>
        <end position="278"/>
    </location>
</feature>
<protein>
    <recommendedName>
        <fullName evidence="5">C6 transcription factor</fullName>
    </recommendedName>
</protein>
<proteinExistence type="predicted"/>